<dbReference type="SUPFAM" id="SSF53300">
    <property type="entry name" value="vWA-like"/>
    <property type="match status" value="1"/>
</dbReference>
<feature type="compositionally biased region" description="Low complexity" evidence="1">
    <location>
        <begin position="260"/>
        <end position="275"/>
    </location>
</feature>
<proteinExistence type="predicted"/>
<feature type="compositionally biased region" description="Basic and acidic residues" evidence="1">
    <location>
        <begin position="250"/>
        <end position="259"/>
    </location>
</feature>
<dbReference type="RefSeq" id="WP_283431838.1">
    <property type="nucleotide sequence ID" value="NZ_FXUG01000003.1"/>
</dbReference>
<organism evidence="2 3">
    <name type="scientific">Neorhodopirellula lusitana</name>
    <dbReference type="NCBI Taxonomy" id="445327"/>
    <lineage>
        <taxon>Bacteria</taxon>
        <taxon>Pseudomonadati</taxon>
        <taxon>Planctomycetota</taxon>
        <taxon>Planctomycetia</taxon>
        <taxon>Pirellulales</taxon>
        <taxon>Pirellulaceae</taxon>
        <taxon>Neorhodopirellula</taxon>
    </lineage>
</organism>
<dbReference type="Proteomes" id="UP001158067">
    <property type="component" value="Unassembled WGS sequence"/>
</dbReference>
<feature type="region of interest" description="Disordered" evidence="1">
    <location>
        <begin position="363"/>
        <end position="388"/>
    </location>
</feature>
<feature type="compositionally biased region" description="Low complexity" evidence="1">
    <location>
        <begin position="1"/>
        <end position="10"/>
    </location>
</feature>
<evidence type="ECO:0000313" key="3">
    <source>
        <dbReference type="Proteomes" id="UP001158067"/>
    </source>
</evidence>
<feature type="region of interest" description="Disordered" evidence="1">
    <location>
        <begin position="1"/>
        <end position="41"/>
    </location>
</feature>
<gene>
    <name evidence="2" type="ORF">SAMN06265222_10322</name>
</gene>
<feature type="compositionally biased region" description="Polar residues" evidence="1">
    <location>
        <begin position="93"/>
        <end position="110"/>
    </location>
</feature>
<feature type="region of interest" description="Disordered" evidence="1">
    <location>
        <begin position="91"/>
        <end position="136"/>
    </location>
</feature>
<dbReference type="InterPro" id="IPR036465">
    <property type="entry name" value="vWFA_dom_sf"/>
</dbReference>
<name>A0ABY1PX64_9BACT</name>
<feature type="compositionally biased region" description="Low complexity" evidence="1">
    <location>
        <begin position="152"/>
        <end position="164"/>
    </location>
</feature>
<reference evidence="2 3" key="1">
    <citation type="submission" date="2017-05" db="EMBL/GenBank/DDBJ databases">
        <authorList>
            <person name="Varghese N."/>
            <person name="Submissions S."/>
        </authorList>
    </citation>
    <scope>NUCLEOTIDE SEQUENCE [LARGE SCALE GENOMIC DNA]</scope>
    <source>
        <strain evidence="2 3">DSM 25457</strain>
    </source>
</reference>
<keyword evidence="3" id="KW-1185">Reference proteome</keyword>
<evidence type="ECO:0008006" key="4">
    <source>
        <dbReference type="Google" id="ProtNLM"/>
    </source>
</evidence>
<dbReference type="EMBL" id="FXUG01000003">
    <property type="protein sequence ID" value="SMP50004.1"/>
    <property type="molecule type" value="Genomic_DNA"/>
</dbReference>
<protein>
    <recommendedName>
        <fullName evidence="4">VWFA domain-containing protein</fullName>
    </recommendedName>
</protein>
<accession>A0ABY1PX64</accession>
<evidence type="ECO:0000256" key="1">
    <source>
        <dbReference type="SAM" id="MobiDB-lite"/>
    </source>
</evidence>
<sequence length="622" mass="67780">MTTPSSDAPIPDGPAPDDEKPNGESSPRREIHPRQRIQHELVRVRREAEAARLEANAARLEASAENLQEMLERIDAGHDLSATELKHLGLAGTSPNSFTPSNADNSTPATVSAAERVSEDAAPSQSLPRGLDAPSTSKHFRFQSWDEVSNARNHAAQNHAASNHETPTRDAPTQDNSHAEPPNQPIADSPAILRTDSAHPTVRRPRHRSTVDIASEDAAPFTPLSTEANDKAPVEVPAESVDLTPDQEDSERATDELETAKQTAEAAESAALSTPALSSTVELDQAANASENTSAATGSALPIELLVDDESEPTPARRHPLPLVLSAIVHVIIVLLLMMWTLSTAMPKDQVALSASTSESAEEAIETFQMESVESTVDPSETAPDETQYDVSPLGEMAKFDVTSDLVSVTAPAMASMQSFSKSSNKDSQLLKSMKSDSSAKMQFCGVEGGGNHFVYLVDSSGSMGDAFVSARRALLDSINMLSDKQRFYVIFFDAQCDYMRISRADEDEPRSVYATTDNKSRLKAWAMRVAMDRGEAPYEPLQFALEKLKPDVIFLLSDGEFPQRIESVLMESNRVSNLFGEETPISIIHTISYHSREGESRMRRIAENHFGQYRHIPKPGK</sequence>
<feature type="compositionally biased region" description="Polar residues" evidence="1">
    <location>
        <begin position="369"/>
        <end position="379"/>
    </location>
</feature>
<comment type="caution">
    <text evidence="2">The sequence shown here is derived from an EMBL/GenBank/DDBJ whole genome shotgun (WGS) entry which is preliminary data.</text>
</comment>
<evidence type="ECO:0000313" key="2">
    <source>
        <dbReference type="EMBL" id="SMP50004.1"/>
    </source>
</evidence>
<feature type="compositionally biased region" description="Basic and acidic residues" evidence="1">
    <location>
        <begin position="17"/>
        <end position="41"/>
    </location>
</feature>
<feature type="region of interest" description="Disordered" evidence="1">
    <location>
        <begin position="152"/>
        <end position="275"/>
    </location>
</feature>
<dbReference type="Gene3D" id="3.40.50.410">
    <property type="entry name" value="von Willebrand factor, type A domain"/>
    <property type="match status" value="1"/>
</dbReference>